<feature type="compositionally biased region" description="Polar residues" evidence="9">
    <location>
        <begin position="1"/>
        <end position="14"/>
    </location>
</feature>
<dbReference type="InterPro" id="IPR036396">
    <property type="entry name" value="Cyt_P450_sf"/>
</dbReference>
<keyword evidence="6 8" id="KW-0503">Monooxygenase</keyword>
<dbReference type="GO" id="GO:0004497">
    <property type="term" value="F:monooxygenase activity"/>
    <property type="evidence" value="ECO:0007669"/>
    <property type="project" value="UniProtKB-KW"/>
</dbReference>
<evidence type="ECO:0000256" key="9">
    <source>
        <dbReference type="SAM" id="MobiDB-lite"/>
    </source>
</evidence>
<comment type="caution">
    <text evidence="10">The sequence shown here is derived from an EMBL/GenBank/DDBJ whole genome shotgun (WGS) entry which is preliminary data.</text>
</comment>
<dbReference type="EMBL" id="JPPY01000068">
    <property type="protein sequence ID" value="KND37275.1"/>
    <property type="molecule type" value="Genomic_DNA"/>
</dbReference>
<dbReference type="GO" id="GO:0005506">
    <property type="term" value="F:iron ion binding"/>
    <property type="evidence" value="ECO:0007669"/>
    <property type="project" value="InterPro"/>
</dbReference>
<dbReference type="Gene3D" id="1.10.630.10">
    <property type="entry name" value="Cytochrome P450"/>
    <property type="match status" value="1"/>
</dbReference>
<gene>
    <name evidence="10" type="ORF">IQ63_10155</name>
</gene>
<proteinExistence type="inferred from homology"/>
<dbReference type="InterPro" id="IPR017972">
    <property type="entry name" value="Cyt_P450_CS"/>
</dbReference>
<name>A0A0L0KI13_9ACTN</name>
<feature type="binding site" description="axial binding residue" evidence="7">
    <location>
        <position position="119"/>
    </location>
    <ligand>
        <name>heme</name>
        <dbReference type="ChEBI" id="CHEBI:30413"/>
    </ligand>
    <ligandPart>
        <name>Fe</name>
        <dbReference type="ChEBI" id="CHEBI:18248"/>
    </ligandPart>
</feature>
<keyword evidence="3 7" id="KW-0479">Metal-binding</keyword>
<feature type="region of interest" description="Disordered" evidence="9">
    <location>
        <begin position="1"/>
        <end position="28"/>
    </location>
</feature>
<evidence type="ECO:0000256" key="5">
    <source>
        <dbReference type="ARBA" id="ARBA00023004"/>
    </source>
</evidence>
<evidence type="ECO:0000256" key="1">
    <source>
        <dbReference type="ARBA" id="ARBA00010617"/>
    </source>
</evidence>
<dbReference type="SUPFAM" id="SSF48264">
    <property type="entry name" value="Cytochrome P450"/>
    <property type="match status" value="1"/>
</dbReference>
<dbReference type="OrthoDB" id="4746309at2"/>
<dbReference type="PRINTS" id="PR00465">
    <property type="entry name" value="EP450IV"/>
</dbReference>
<evidence type="ECO:0000313" key="11">
    <source>
        <dbReference type="Proteomes" id="UP000037151"/>
    </source>
</evidence>
<dbReference type="PATRIC" id="fig|42234.21.peg.2095"/>
<dbReference type="GO" id="GO:0016705">
    <property type="term" value="F:oxidoreductase activity, acting on paired donors, with incorporation or reduction of molecular oxygen"/>
    <property type="evidence" value="ECO:0007669"/>
    <property type="project" value="InterPro"/>
</dbReference>
<accession>A0A0L0KI13</accession>
<keyword evidence="4 8" id="KW-0560">Oxidoreductase</keyword>
<protein>
    <recommendedName>
        <fullName evidence="12">Cytochrome P450</fullName>
    </recommendedName>
</protein>
<evidence type="ECO:0008006" key="12">
    <source>
        <dbReference type="Google" id="ProtNLM"/>
    </source>
</evidence>
<keyword evidence="5 7" id="KW-0408">Iron</keyword>
<dbReference type="PROSITE" id="PS00086">
    <property type="entry name" value="CYTOCHROME_P450"/>
    <property type="match status" value="1"/>
</dbReference>
<dbReference type="InterPro" id="IPR001128">
    <property type="entry name" value="Cyt_P450"/>
</dbReference>
<dbReference type="InterPro" id="IPR050196">
    <property type="entry name" value="Cytochrome_P450_Monoox"/>
</dbReference>
<dbReference type="InterPro" id="IPR002403">
    <property type="entry name" value="Cyt_P450_E_grp-IV"/>
</dbReference>
<keyword evidence="2 7" id="KW-0349">Heme</keyword>
<dbReference type="PANTHER" id="PTHR24291">
    <property type="entry name" value="CYTOCHROME P450 FAMILY 4"/>
    <property type="match status" value="1"/>
</dbReference>
<evidence type="ECO:0000256" key="8">
    <source>
        <dbReference type="RuleBase" id="RU000461"/>
    </source>
</evidence>
<comment type="similarity">
    <text evidence="1 8">Belongs to the cytochrome P450 family.</text>
</comment>
<evidence type="ECO:0000256" key="2">
    <source>
        <dbReference type="ARBA" id="ARBA00022617"/>
    </source>
</evidence>
<sequence length="170" mass="18562">MLSALSTLGSPATSERSDLGGRAPEADDRDRLPYLTMVLKESMRIYPSVATLGRRAAVDTEIGGCRIPAGADVSSYVTHRHPAYWDDPETFAPERFTPEAEASRPRYAFFPFGGGPRACIGQRFAMLEASLALATLLQRYTLTAIDTTISLDLGITMWPSGPVRVRLSPR</sequence>
<evidence type="ECO:0000256" key="3">
    <source>
        <dbReference type="ARBA" id="ARBA00022723"/>
    </source>
</evidence>
<dbReference type="PRINTS" id="PR00385">
    <property type="entry name" value="P450"/>
</dbReference>
<evidence type="ECO:0000256" key="6">
    <source>
        <dbReference type="ARBA" id="ARBA00023033"/>
    </source>
</evidence>
<evidence type="ECO:0000256" key="7">
    <source>
        <dbReference type="PIRSR" id="PIRSR602403-1"/>
    </source>
</evidence>
<dbReference type="Proteomes" id="UP000037151">
    <property type="component" value="Unassembled WGS sequence"/>
</dbReference>
<comment type="cofactor">
    <cofactor evidence="7">
        <name>heme</name>
        <dbReference type="ChEBI" id="CHEBI:30413"/>
    </cofactor>
</comment>
<organism evidence="10 11">
    <name type="scientific">Streptomyces acidiscabies</name>
    <dbReference type="NCBI Taxonomy" id="42234"/>
    <lineage>
        <taxon>Bacteria</taxon>
        <taxon>Bacillati</taxon>
        <taxon>Actinomycetota</taxon>
        <taxon>Actinomycetes</taxon>
        <taxon>Kitasatosporales</taxon>
        <taxon>Streptomycetaceae</taxon>
        <taxon>Streptomyces</taxon>
    </lineage>
</organism>
<evidence type="ECO:0000256" key="4">
    <source>
        <dbReference type="ARBA" id="ARBA00023002"/>
    </source>
</evidence>
<dbReference type="AlphaFoldDB" id="A0A0L0KI13"/>
<feature type="compositionally biased region" description="Basic and acidic residues" evidence="9">
    <location>
        <begin position="15"/>
        <end position="28"/>
    </location>
</feature>
<dbReference type="PANTHER" id="PTHR24291:SF50">
    <property type="entry name" value="BIFUNCTIONAL ALBAFLAVENONE MONOOXYGENASE_TERPENE SYNTHASE"/>
    <property type="match status" value="1"/>
</dbReference>
<dbReference type="Pfam" id="PF00067">
    <property type="entry name" value="p450"/>
    <property type="match status" value="1"/>
</dbReference>
<dbReference type="GO" id="GO:0020037">
    <property type="term" value="F:heme binding"/>
    <property type="evidence" value="ECO:0007669"/>
    <property type="project" value="InterPro"/>
</dbReference>
<reference evidence="11" key="1">
    <citation type="submission" date="2014-07" db="EMBL/GenBank/DDBJ databases">
        <title>Genome sequencing of plant-pathogenic Streptomyces species.</title>
        <authorList>
            <person name="Harrison J."/>
            <person name="Sapp M."/>
            <person name="Thwaites R."/>
            <person name="Studholme D.J."/>
        </authorList>
    </citation>
    <scope>NUCLEOTIDE SEQUENCE [LARGE SCALE GENOMIC DNA]</scope>
    <source>
        <strain evidence="11">NCPPB 4445</strain>
    </source>
</reference>
<evidence type="ECO:0000313" key="10">
    <source>
        <dbReference type="EMBL" id="KND37275.1"/>
    </source>
</evidence>